<name>A0A6A3MI04_9STRA</name>
<dbReference type="EMBL" id="QXFV01000686">
    <property type="protein sequence ID" value="KAE9030507.1"/>
    <property type="molecule type" value="Genomic_DNA"/>
</dbReference>
<evidence type="ECO:0000313" key="6">
    <source>
        <dbReference type="Proteomes" id="UP000434957"/>
    </source>
</evidence>
<keyword evidence="6" id="KW-1185">Reference proteome</keyword>
<feature type="compositionally biased region" description="Basic and acidic residues" evidence="1">
    <location>
        <begin position="1"/>
        <end position="31"/>
    </location>
</feature>
<dbReference type="Proteomes" id="UP000434957">
    <property type="component" value="Unassembled WGS sequence"/>
</dbReference>
<comment type="caution">
    <text evidence="2">The sequence shown here is derived from an EMBL/GenBank/DDBJ whole genome shotgun (WGS) entry which is preliminary data.</text>
</comment>
<dbReference type="EMBL" id="QXFU01000218">
    <property type="protein sequence ID" value="KAE9039974.1"/>
    <property type="molecule type" value="Genomic_DNA"/>
</dbReference>
<evidence type="ECO:0000313" key="4">
    <source>
        <dbReference type="EMBL" id="KAE9341618.1"/>
    </source>
</evidence>
<gene>
    <name evidence="2" type="ORF">PR001_g11230</name>
    <name evidence="3" type="ORF">PR002_g5195</name>
    <name evidence="4" type="ORF">PR003_g9893</name>
</gene>
<protein>
    <submittedName>
        <fullName evidence="2">Uncharacterized protein</fullName>
    </submittedName>
</protein>
<evidence type="ECO:0000313" key="5">
    <source>
        <dbReference type="Proteomes" id="UP000429607"/>
    </source>
</evidence>
<dbReference type="AlphaFoldDB" id="A0A6A3MI04"/>
<dbReference type="Proteomes" id="UP000429607">
    <property type="component" value="Unassembled WGS sequence"/>
</dbReference>
<dbReference type="Proteomes" id="UP000435112">
    <property type="component" value="Unassembled WGS sequence"/>
</dbReference>
<organism evidence="2 5">
    <name type="scientific">Phytophthora rubi</name>
    <dbReference type="NCBI Taxonomy" id="129364"/>
    <lineage>
        <taxon>Eukaryota</taxon>
        <taxon>Sar</taxon>
        <taxon>Stramenopiles</taxon>
        <taxon>Oomycota</taxon>
        <taxon>Peronosporomycetes</taxon>
        <taxon>Peronosporales</taxon>
        <taxon>Peronosporaceae</taxon>
        <taxon>Phytophthora</taxon>
    </lineage>
</organism>
<feature type="region of interest" description="Disordered" evidence="1">
    <location>
        <begin position="1"/>
        <end position="84"/>
    </location>
</feature>
<accession>A0A6A3MI04</accession>
<evidence type="ECO:0000313" key="7">
    <source>
        <dbReference type="Proteomes" id="UP000435112"/>
    </source>
</evidence>
<evidence type="ECO:0000313" key="3">
    <source>
        <dbReference type="EMBL" id="KAE9039974.1"/>
    </source>
</evidence>
<proteinExistence type="predicted"/>
<dbReference type="EMBL" id="QXFT01000524">
    <property type="protein sequence ID" value="KAE9341618.1"/>
    <property type="molecule type" value="Genomic_DNA"/>
</dbReference>
<reference evidence="5 7" key="1">
    <citation type="submission" date="2018-09" db="EMBL/GenBank/DDBJ databases">
        <title>Genomic investigation of the strawberry pathogen Phytophthora fragariae indicates pathogenicity is determined by transcriptional variation in three key races.</title>
        <authorList>
            <person name="Adams T.M."/>
            <person name="Armitage A.D."/>
            <person name="Sobczyk M.K."/>
            <person name="Bates H.J."/>
            <person name="Dunwell J.M."/>
            <person name="Nellist C.F."/>
            <person name="Harrison R.J."/>
        </authorList>
    </citation>
    <scope>NUCLEOTIDE SEQUENCE [LARGE SCALE GENOMIC DNA]</scope>
    <source>
        <strain evidence="2 5">SCRP249</strain>
        <strain evidence="3 7">SCRP324</strain>
        <strain evidence="4 6">SCRP333</strain>
    </source>
</reference>
<dbReference type="OrthoDB" id="10412906at2759"/>
<sequence>MRDAGRKGRERKEAARSSRRAEGLPPEEHANLAEVVQAARKAGNAKRKAAREENKRSLSQDQPAVEPPIQDDAHQVSVLVKAPC</sequence>
<evidence type="ECO:0000256" key="1">
    <source>
        <dbReference type="SAM" id="MobiDB-lite"/>
    </source>
</evidence>
<evidence type="ECO:0000313" key="2">
    <source>
        <dbReference type="EMBL" id="KAE9030507.1"/>
    </source>
</evidence>